<feature type="domain" description="Response regulatory" evidence="3">
    <location>
        <begin position="5"/>
        <end position="119"/>
    </location>
</feature>
<dbReference type="EMBL" id="BJVS01000002">
    <property type="protein sequence ID" value="GEL53187.1"/>
    <property type="molecule type" value="Genomic_DNA"/>
</dbReference>
<dbReference type="InterPro" id="IPR011006">
    <property type="entry name" value="CheY-like_superfamily"/>
</dbReference>
<accession>A0AAN4U293</accession>
<sequence length="123" mass="12766">MSDSPVLLVEDDDSVALIVETILSTLGKTILRAGSAQQAIALAGSDTPGLIITDLNLPGDMGGDALSLHLRKAQPALPVILISGDFDDDTARDDLVPGAVILPKPFRRAALLEAIEKATARAV</sequence>
<dbReference type="CDD" id="cd00156">
    <property type="entry name" value="REC"/>
    <property type="match status" value="1"/>
</dbReference>
<proteinExistence type="predicted"/>
<gene>
    <name evidence="4" type="ORF">ABO01nite_11940</name>
</gene>
<dbReference type="SUPFAM" id="SSF52172">
    <property type="entry name" value="CheY-like"/>
    <property type="match status" value="1"/>
</dbReference>
<dbReference type="Gene3D" id="3.40.50.2300">
    <property type="match status" value="1"/>
</dbReference>
<dbReference type="AlphaFoldDB" id="A0AAN4U293"/>
<dbReference type="InterPro" id="IPR050595">
    <property type="entry name" value="Bact_response_regulator"/>
</dbReference>
<name>A0AAN4U293_9PROT</name>
<dbReference type="PANTHER" id="PTHR44591">
    <property type="entry name" value="STRESS RESPONSE REGULATOR PROTEIN 1"/>
    <property type="match status" value="1"/>
</dbReference>
<feature type="modified residue" description="4-aspartylphosphate" evidence="2">
    <location>
        <position position="54"/>
    </location>
</feature>
<comment type="caution">
    <text evidence="4">The sequence shown here is derived from an EMBL/GenBank/DDBJ whole genome shotgun (WGS) entry which is preliminary data.</text>
</comment>
<keyword evidence="5" id="KW-1185">Reference proteome</keyword>
<reference evidence="4 5" key="1">
    <citation type="submission" date="2019-07" db="EMBL/GenBank/DDBJ databases">
        <title>Whole genome shotgun sequence of Asaia bogorensis NBRC 16594.</title>
        <authorList>
            <person name="Hosoyama A."/>
            <person name="Uohara A."/>
            <person name="Ohji S."/>
            <person name="Ichikawa N."/>
        </authorList>
    </citation>
    <scope>NUCLEOTIDE SEQUENCE [LARGE SCALE GENOMIC DNA]</scope>
    <source>
        <strain evidence="4 5">NBRC 16594</strain>
    </source>
</reference>
<evidence type="ECO:0000256" key="2">
    <source>
        <dbReference type="PROSITE-ProRule" id="PRU00169"/>
    </source>
</evidence>
<evidence type="ECO:0000313" key="4">
    <source>
        <dbReference type="EMBL" id="GEL53187.1"/>
    </source>
</evidence>
<dbReference type="KEGG" id="abg:Asbog_00526"/>
<dbReference type="Proteomes" id="UP000321287">
    <property type="component" value="Unassembled WGS sequence"/>
</dbReference>
<dbReference type="GeneID" id="78225617"/>
<evidence type="ECO:0000256" key="1">
    <source>
        <dbReference type="ARBA" id="ARBA00022553"/>
    </source>
</evidence>
<evidence type="ECO:0000313" key="5">
    <source>
        <dbReference type="Proteomes" id="UP000321287"/>
    </source>
</evidence>
<dbReference type="PANTHER" id="PTHR44591:SF3">
    <property type="entry name" value="RESPONSE REGULATORY DOMAIN-CONTAINING PROTEIN"/>
    <property type="match status" value="1"/>
</dbReference>
<dbReference type="Pfam" id="PF00072">
    <property type="entry name" value="Response_reg"/>
    <property type="match status" value="1"/>
</dbReference>
<keyword evidence="1 2" id="KW-0597">Phosphoprotein</keyword>
<protein>
    <recommendedName>
        <fullName evidence="3">Response regulatory domain-containing protein</fullName>
    </recommendedName>
</protein>
<evidence type="ECO:0000259" key="3">
    <source>
        <dbReference type="PROSITE" id="PS50110"/>
    </source>
</evidence>
<dbReference type="GO" id="GO:0000160">
    <property type="term" value="P:phosphorelay signal transduction system"/>
    <property type="evidence" value="ECO:0007669"/>
    <property type="project" value="InterPro"/>
</dbReference>
<dbReference type="SMART" id="SM00448">
    <property type="entry name" value="REC"/>
    <property type="match status" value="1"/>
</dbReference>
<dbReference type="InterPro" id="IPR001789">
    <property type="entry name" value="Sig_transdc_resp-reg_receiver"/>
</dbReference>
<dbReference type="PROSITE" id="PS50110">
    <property type="entry name" value="RESPONSE_REGULATORY"/>
    <property type="match status" value="1"/>
</dbReference>
<organism evidence="4 5">
    <name type="scientific">Asaia bogorensis NBRC 16594</name>
    <dbReference type="NCBI Taxonomy" id="1231624"/>
    <lineage>
        <taxon>Bacteria</taxon>
        <taxon>Pseudomonadati</taxon>
        <taxon>Pseudomonadota</taxon>
        <taxon>Alphaproteobacteria</taxon>
        <taxon>Acetobacterales</taxon>
        <taxon>Acetobacteraceae</taxon>
        <taxon>Asaia</taxon>
    </lineage>
</organism>
<dbReference type="RefSeq" id="WP_062163982.1">
    <property type="nucleotide sequence ID" value="NZ_AP014690.1"/>
</dbReference>